<name>A0AA96RD86_9BACL</name>
<keyword evidence="4" id="KW-0902">Two-component regulatory system</keyword>
<dbReference type="EMBL" id="CP130318">
    <property type="protein sequence ID" value="WNQ09552.1"/>
    <property type="molecule type" value="Genomic_DNA"/>
</dbReference>
<dbReference type="Pfam" id="PF12833">
    <property type="entry name" value="HTH_18"/>
    <property type="match status" value="1"/>
</dbReference>
<dbReference type="KEGG" id="paun:MJA45_18175"/>
<dbReference type="GO" id="GO:0003700">
    <property type="term" value="F:DNA-binding transcription factor activity"/>
    <property type="evidence" value="ECO:0007669"/>
    <property type="project" value="InterPro"/>
</dbReference>
<evidence type="ECO:0000256" key="3">
    <source>
        <dbReference type="ARBA" id="ARBA00022553"/>
    </source>
</evidence>
<keyword evidence="7" id="KW-0804">Transcription</keyword>
<protein>
    <submittedName>
        <fullName evidence="11">Response regulator</fullName>
    </submittedName>
</protein>
<evidence type="ECO:0000256" key="8">
    <source>
        <dbReference type="PROSITE-ProRule" id="PRU00169"/>
    </source>
</evidence>
<dbReference type="InterPro" id="IPR011006">
    <property type="entry name" value="CheY-like_superfamily"/>
</dbReference>
<dbReference type="RefSeq" id="WP_315603324.1">
    <property type="nucleotide sequence ID" value="NZ_CP130318.1"/>
</dbReference>
<dbReference type="InterPro" id="IPR018060">
    <property type="entry name" value="HTH_AraC"/>
</dbReference>
<keyword evidence="2" id="KW-0963">Cytoplasm</keyword>
<accession>A0AA96RD86</accession>
<evidence type="ECO:0000259" key="10">
    <source>
        <dbReference type="PROSITE" id="PS50110"/>
    </source>
</evidence>
<dbReference type="InterPro" id="IPR009057">
    <property type="entry name" value="Homeodomain-like_sf"/>
</dbReference>
<sequence>MYRVVVADDEMLIKRTLKKLIEYENSPFTVIGEAEDGGEALEWISVHRPELVITDIRMPVLDGLELISEARSRAPETIFVIISGHDDFSYAQQALRFGVADYLLKPIKPDQLREVLDKVEASLDQINRSELERRDRLWFIKSRAEVLAEALWLLNGESLSGLLDDLHREFSSSTPGLEGRAKGFWLDLLSFVNGALEEKSSGTILLFGDKGADLSEDPDALRGEIESLFTRKADEIRQSRNWQSHHNMKRTADFLKENYSNEKLSLQDAADYAGISPSYFSRMFKEEFGISFIHYLTRLRMERACELLRDPLAKTYEIAYAVGYQDYPHFAKVFKKLYGVSPSYYRKAMGLDAPSSD</sequence>
<evidence type="ECO:0000256" key="1">
    <source>
        <dbReference type="ARBA" id="ARBA00004496"/>
    </source>
</evidence>
<dbReference type="InterPro" id="IPR001789">
    <property type="entry name" value="Sig_transdc_resp-reg_receiver"/>
</dbReference>
<evidence type="ECO:0000259" key="9">
    <source>
        <dbReference type="PROSITE" id="PS01124"/>
    </source>
</evidence>
<proteinExistence type="predicted"/>
<keyword evidence="5" id="KW-0805">Transcription regulation</keyword>
<keyword evidence="3 8" id="KW-0597">Phosphoprotein</keyword>
<dbReference type="GO" id="GO:0043565">
    <property type="term" value="F:sequence-specific DNA binding"/>
    <property type="evidence" value="ECO:0007669"/>
    <property type="project" value="InterPro"/>
</dbReference>
<dbReference type="SMART" id="SM00342">
    <property type="entry name" value="HTH_ARAC"/>
    <property type="match status" value="1"/>
</dbReference>
<dbReference type="GO" id="GO:0000160">
    <property type="term" value="P:phosphorelay signal transduction system"/>
    <property type="evidence" value="ECO:0007669"/>
    <property type="project" value="UniProtKB-KW"/>
</dbReference>
<keyword evidence="12" id="KW-1185">Reference proteome</keyword>
<reference evidence="11 12" key="1">
    <citation type="submission" date="2022-02" db="EMBL/GenBank/DDBJ databases">
        <title>Paenibacillus sp. MBLB1776 Whole Genome Shotgun Sequencing.</title>
        <authorList>
            <person name="Hwang C.Y."/>
            <person name="Cho E.-S."/>
            <person name="Seo M.-J."/>
        </authorList>
    </citation>
    <scope>NUCLEOTIDE SEQUENCE [LARGE SCALE GENOMIC DNA]</scope>
    <source>
        <strain evidence="11 12">MBLB1776</strain>
    </source>
</reference>
<evidence type="ECO:0000256" key="2">
    <source>
        <dbReference type="ARBA" id="ARBA00022490"/>
    </source>
</evidence>
<dbReference type="PROSITE" id="PS01124">
    <property type="entry name" value="HTH_ARAC_FAMILY_2"/>
    <property type="match status" value="1"/>
</dbReference>
<keyword evidence="6" id="KW-0238">DNA-binding</keyword>
<comment type="subcellular location">
    <subcellularLocation>
        <location evidence="1">Cytoplasm</location>
    </subcellularLocation>
</comment>
<dbReference type="Gene3D" id="3.40.50.2300">
    <property type="match status" value="1"/>
</dbReference>
<evidence type="ECO:0000313" key="11">
    <source>
        <dbReference type="EMBL" id="WNQ09552.1"/>
    </source>
</evidence>
<dbReference type="InterPro" id="IPR051552">
    <property type="entry name" value="HptR"/>
</dbReference>
<dbReference type="PRINTS" id="PR00032">
    <property type="entry name" value="HTHARAC"/>
</dbReference>
<evidence type="ECO:0000256" key="7">
    <source>
        <dbReference type="ARBA" id="ARBA00023163"/>
    </source>
</evidence>
<feature type="modified residue" description="4-aspartylphosphate" evidence="8">
    <location>
        <position position="55"/>
    </location>
</feature>
<dbReference type="InterPro" id="IPR020449">
    <property type="entry name" value="Tscrpt_reg_AraC-type_HTH"/>
</dbReference>
<dbReference type="PROSITE" id="PS50110">
    <property type="entry name" value="RESPONSE_REGULATORY"/>
    <property type="match status" value="1"/>
</dbReference>
<dbReference type="CDD" id="cd17536">
    <property type="entry name" value="REC_YesN-like"/>
    <property type="match status" value="1"/>
</dbReference>
<evidence type="ECO:0000256" key="4">
    <source>
        <dbReference type="ARBA" id="ARBA00023012"/>
    </source>
</evidence>
<feature type="domain" description="HTH araC/xylS-type" evidence="9">
    <location>
        <begin position="249"/>
        <end position="348"/>
    </location>
</feature>
<evidence type="ECO:0000256" key="5">
    <source>
        <dbReference type="ARBA" id="ARBA00023015"/>
    </source>
</evidence>
<dbReference type="SUPFAM" id="SSF46689">
    <property type="entry name" value="Homeodomain-like"/>
    <property type="match status" value="2"/>
</dbReference>
<feature type="domain" description="Response regulatory" evidence="10">
    <location>
        <begin position="3"/>
        <end position="120"/>
    </location>
</feature>
<evidence type="ECO:0000256" key="6">
    <source>
        <dbReference type="ARBA" id="ARBA00023125"/>
    </source>
</evidence>
<dbReference type="Proteomes" id="UP001305702">
    <property type="component" value="Chromosome"/>
</dbReference>
<evidence type="ECO:0000313" key="12">
    <source>
        <dbReference type="Proteomes" id="UP001305702"/>
    </source>
</evidence>
<dbReference type="PANTHER" id="PTHR42713">
    <property type="entry name" value="HISTIDINE KINASE-RELATED"/>
    <property type="match status" value="1"/>
</dbReference>
<dbReference type="SMART" id="SM00448">
    <property type="entry name" value="REC"/>
    <property type="match status" value="1"/>
</dbReference>
<dbReference type="Pfam" id="PF00072">
    <property type="entry name" value="Response_reg"/>
    <property type="match status" value="1"/>
</dbReference>
<dbReference type="AlphaFoldDB" id="A0AA96RD86"/>
<gene>
    <name evidence="11" type="ORF">MJA45_18175</name>
</gene>
<dbReference type="PANTHER" id="PTHR42713:SF3">
    <property type="entry name" value="TRANSCRIPTIONAL REGULATORY PROTEIN HPTR"/>
    <property type="match status" value="1"/>
</dbReference>
<dbReference type="GO" id="GO:0005737">
    <property type="term" value="C:cytoplasm"/>
    <property type="evidence" value="ECO:0007669"/>
    <property type="project" value="UniProtKB-SubCell"/>
</dbReference>
<organism evidence="11 12">
    <name type="scientific">Paenibacillus aurantius</name>
    <dbReference type="NCBI Taxonomy" id="2918900"/>
    <lineage>
        <taxon>Bacteria</taxon>
        <taxon>Bacillati</taxon>
        <taxon>Bacillota</taxon>
        <taxon>Bacilli</taxon>
        <taxon>Bacillales</taxon>
        <taxon>Paenibacillaceae</taxon>
        <taxon>Paenibacillus</taxon>
    </lineage>
</organism>
<dbReference type="SUPFAM" id="SSF52172">
    <property type="entry name" value="CheY-like"/>
    <property type="match status" value="1"/>
</dbReference>
<dbReference type="Gene3D" id="1.10.10.60">
    <property type="entry name" value="Homeodomain-like"/>
    <property type="match status" value="2"/>
</dbReference>